<protein>
    <recommendedName>
        <fullName evidence="5">Transmembrane protein</fullName>
    </recommendedName>
</protein>
<sequence length="141" mass="15170">MENSVGFMTVFAVSGSVVLVALQAHKRLLSDFMKKVELELGGIGKVQSKKKVRFADDVLEPSSNNKEYRKQRSRLIHDRSSSGNNQCRKLVPAERILKNGGSGGGGGGCDGRLDGGIVCVGGDNEKDEVHQNTGHTLDIEC</sequence>
<keyword evidence="2" id="KW-0472">Membrane</keyword>
<evidence type="ECO:0000313" key="4">
    <source>
        <dbReference type="Proteomes" id="UP000195402"/>
    </source>
</evidence>
<dbReference type="Proteomes" id="UP000195402">
    <property type="component" value="Unassembled WGS sequence"/>
</dbReference>
<evidence type="ECO:0000256" key="2">
    <source>
        <dbReference type="SAM" id="Phobius"/>
    </source>
</evidence>
<evidence type="ECO:0000313" key="3">
    <source>
        <dbReference type="EMBL" id="OVA07207.1"/>
    </source>
</evidence>
<reference evidence="3 4" key="1">
    <citation type="journal article" date="2017" name="Mol. Plant">
        <title>The Genome of Medicinal Plant Macleaya cordata Provides New Insights into Benzylisoquinoline Alkaloids Metabolism.</title>
        <authorList>
            <person name="Liu X."/>
            <person name="Liu Y."/>
            <person name="Huang P."/>
            <person name="Ma Y."/>
            <person name="Qing Z."/>
            <person name="Tang Q."/>
            <person name="Cao H."/>
            <person name="Cheng P."/>
            <person name="Zheng Y."/>
            <person name="Yuan Z."/>
            <person name="Zhou Y."/>
            <person name="Liu J."/>
            <person name="Tang Z."/>
            <person name="Zhuo Y."/>
            <person name="Zhang Y."/>
            <person name="Yu L."/>
            <person name="Huang J."/>
            <person name="Yang P."/>
            <person name="Peng Q."/>
            <person name="Zhang J."/>
            <person name="Jiang W."/>
            <person name="Zhang Z."/>
            <person name="Lin K."/>
            <person name="Ro D.K."/>
            <person name="Chen X."/>
            <person name="Xiong X."/>
            <person name="Shang Y."/>
            <person name="Huang S."/>
            <person name="Zeng J."/>
        </authorList>
    </citation>
    <scope>NUCLEOTIDE SEQUENCE [LARGE SCALE GENOMIC DNA]</scope>
    <source>
        <strain evidence="4">cv. BLH2017</strain>
        <tissue evidence="3">Root</tissue>
    </source>
</reference>
<feature type="region of interest" description="Disordered" evidence="1">
    <location>
        <begin position="61"/>
        <end position="87"/>
    </location>
</feature>
<accession>A0A200Q9X9</accession>
<comment type="caution">
    <text evidence="3">The sequence shown here is derived from an EMBL/GenBank/DDBJ whole genome shotgun (WGS) entry which is preliminary data.</text>
</comment>
<keyword evidence="2" id="KW-0812">Transmembrane</keyword>
<dbReference type="InParanoid" id="A0A200Q9X9"/>
<evidence type="ECO:0008006" key="5">
    <source>
        <dbReference type="Google" id="ProtNLM"/>
    </source>
</evidence>
<keyword evidence="2" id="KW-1133">Transmembrane helix</keyword>
<evidence type="ECO:0000256" key="1">
    <source>
        <dbReference type="SAM" id="MobiDB-lite"/>
    </source>
</evidence>
<gene>
    <name evidence="3" type="ORF">BVC80_1289g135</name>
</gene>
<feature type="compositionally biased region" description="Basic and acidic residues" evidence="1">
    <location>
        <begin position="66"/>
        <end position="80"/>
    </location>
</feature>
<dbReference type="FunCoup" id="A0A200Q9X9">
    <property type="interactions" value="80"/>
</dbReference>
<organism evidence="3 4">
    <name type="scientific">Macleaya cordata</name>
    <name type="common">Five-seeded plume-poppy</name>
    <name type="synonym">Bocconia cordata</name>
    <dbReference type="NCBI Taxonomy" id="56857"/>
    <lineage>
        <taxon>Eukaryota</taxon>
        <taxon>Viridiplantae</taxon>
        <taxon>Streptophyta</taxon>
        <taxon>Embryophyta</taxon>
        <taxon>Tracheophyta</taxon>
        <taxon>Spermatophyta</taxon>
        <taxon>Magnoliopsida</taxon>
        <taxon>Ranunculales</taxon>
        <taxon>Papaveraceae</taxon>
        <taxon>Papaveroideae</taxon>
        <taxon>Macleaya</taxon>
    </lineage>
</organism>
<proteinExistence type="predicted"/>
<dbReference type="AlphaFoldDB" id="A0A200Q9X9"/>
<dbReference type="OrthoDB" id="1904110at2759"/>
<name>A0A200Q9X9_MACCD</name>
<dbReference type="STRING" id="56857.A0A200Q9X9"/>
<feature type="transmembrane region" description="Helical" evidence="2">
    <location>
        <begin position="6"/>
        <end position="25"/>
    </location>
</feature>
<dbReference type="EMBL" id="MVGT01002634">
    <property type="protein sequence ID" value="OVA07207.1"/>
    <property type="molecule type" value="Genomic_DNA"/>
</dbReference>
<keyword evidence="4" id="KW-1185">Reference proteome</keyword>
<dbReference type="PANTHER" id="PTHR33564">
    <property type="entry name" value="TRANSMEMBRANE PROTEIN"/>
    <property type="match status" value="1"/>
</dbReference>
<dbReference type="PANTHER" id="PTHR33564:SF8">
    <property type="entry name" value="TRANSMEMBRANE PROTEIN"/>
    <property type="match status" value="1"/>
</dbReference>